<dbReference type="CDD" id="cd00761">
    <property type="entry name" value="Glyco_tranf_GTA_type"/>
    <property type="match status" value="1"/>
</dbReference>
<dbReference type="Pfam" id="PF00535">
    <property type="entry name" value="Glycos_transf_2"/>
    <property type="match status" value="1"/>
</dbReference>
<dbReference type="STRING" id="762968.HMPREF9441_02764"/>
<evidence type="ECO:0000256" key="1">
    <source>
        <dbReference type="ARBA" id="ARBA00022676"/>
    </source>
</evidence>
<dbReference type="SUPFAM" id="SSF53448">
    <property type="entry name" value="Nucleotide-diphospho-sugar transferases"/>
    <property type="match status" value="1"/>
</dbReference>
<dbReference type="GO" id="GO:0016758">
    <property type="term" value="F:hexosyltransferase activity"/>
    <property type="evidence" value="ECO:0007669"/>
    <property type="project" value="UniProtKB-ARBA"/>
</dbReference>
<dbReference type="EMBL" id="AFFY01000045">
    <property type="protein sequence ID" value="EHG99152.1"/>
    <property type="molecule type" value="Genomic_DNA"/>
</dbReference>
<comment type="caution">
    <text evidence="4">The sequence shown here is derived from an EMBL/GenBank/DDBJ whole genome shotgun (WGS) entry which is preliminary data.</text>
</comment>
<dbReference type="AlphaFoldDB" id="G5STQ9"/>
<evidence type="ECO:0000313" key="5">
    <source>
        <dbReference type="Proteomes" id="UP000003598"/>
    </source>
</evidence>
<dbReference type="InterPro" id="IPR001173">
    <property type="entry name" value="Glyco_trans_2-like"/>
</dbReference>
<keyword evidence="5" id="KW-1185">Reference proteome</keyword>
<dbReference type="GeneID" id="93558107"/>
<protein>
    <submittedName>
        <fullName evidence="4">Glycosyltransferase, group 2 family protein</fullName>
    </submittedName>
</protein>
<dbReference type="Proteomes" id="UP000003598">
    <property type="component" value="Unassembled WGS sequence"/>
</dbReference>
<dbReference type="OrthoDB" id="1114838at2"/>
<evidence type="ECO:0000313" key="4">
    <source>
        <dbReference type="EMBL" id="EHG99152.1"/>
    </source>
</evidence>
<dbReference type="HOGENOM" id="CLU_025996_25_0_10"/>
<sequence>MNNEPYKVSICIPIYGVEQYIARCAESLFEQTYHNIEYIFVNDCTQDKSVDILMQVLSKYQVRKPQVKIINHKYNRGLAAARNTGIDAVTSDYVMHVDSDDWIERNAVELLVKKQIETGADYVMANHIQNLGTYRIFWERPHIVNPRQLSLSLIKRYMPINVYGQLFHISLYRNHEIRVAEGVNMGEDFQQVPRLAYYATQIAIVDEFIYHNENTNKASYTRSSFNINKWEQVWSSTQIIIDFCQEKGENFVQAANFLRFKTAANSLITLTKGKLYPIEYKRMSDIVNARRDLWKSMPVTQQACFYLSNIYMVAVYVKAARILRFALNKMYKKIRHHDIVKP</sequence>
<keyword evidence="2 4" id="KW-0808">Transferase</keyword>
<proteinExistence type="predicted"/>
<dbReference type="PANTHER" id="PTHR22916">
    <property type="entry name" value="GLYCOSYLTRANSFERASE"/>
    <property type="match status" value="1"/>
</dbReference>
<organism evidence="4 5">
    <name type="scientific">Paraprevotella clara YIT 11840</name>
    <dbReference type="NCBI Taxonomy" id="762968"/>
    <lineage>
        <taxon>Bacteria</taxon>
        <taxon>Pseudomonadati</taxon>
        <taxon>Bacteroidota</taxon>
        <taxon>Bacteroidia</taxon>
        <taxon>Bacteroidales</taxon>
        <taxon>Prevotellaceae</taxon>
        <taxon>Paraprevotella</taxon>
    </lineage>
</organism>
<evidence type="ECO:0000259" key="3">
    <source>
        <dbReference type="Pfam" id="PF00535"/>
    </source>
</evidence>
<evidence type="ECO:0000256" key="2">
    <source>
        <dbReference type="ARBA" id="ARBA00022679"/>
    </source>
</evidence>
<dbReference type="eggNOG" id="COG1216">
    <property type="taxonomic scope" value="Bacteria"/>
</dbReference>
<dbReference type="PATRIC" id="fig|762968.3.peg.2454"/>
<gene>
    <name evidence="4" type="ORF">HMPREF9441_02764</name>
</gene>
<name>G5STQ9_9BACT</name>
<reference evidence="4 5" key="1">
    <citation type="submission" date="2011-03" db="EMBL/GenBank/DDBJ databases">
        <authorList>
            <person name="Weinstock G."/>
            <person name="Sodergren E."/>
            <person name="Clifton S."/>
            <person name="Fulton L."/>
            <person name="Fulton B."/>
            <person name="Courtney L."/>
            <person name="Fronick C."/>
            <person name="Harrison M."/>
            <person name="Strong C."/>
            <person name="Farmer C."/>
            <person name="Delahaunty K."/>
            <person name="Markovic C."/>
            <person name="Hall O."/>
            <person name="Minx P."/>
            <person name="Tomlinson C."/>
            <person name="Mitreva M."/>
            <person name="Hou S."/>
            <person name="Chen J."/>
            <person name="Wollam A."/>
            <person name="Pepin K.H."/>
            <person name="Johnson M."/>
            <person name="Bhonagiri V."/>
            <person name="Zhang X."/>
            <person name="Suruliraj S."/>
            <person name="Warren W."/>
            <person name="Chinwalla A."/>
            <person name="Mardis E.R."/>
            <person name="Wilson R.K."/>
        </authorList>
    </citation>
    <scope>NUCLEOTIDE SEQUENCE [LARGE SCALE GENOMIC DNA]</scope>
    <source>
        <strain evidence="4 5">YIT 11840</strain>
    </source>
</reference>
<feature type="domain" description="Glycosyltransferase 2-like" evidence="3">
    <location>
        <begin position="9"/>
        <end position="173"/>
    </location>
</feature>
<keyword evidence="1" id="KW-0328">Glycosyltransferase</keyword>
<accession>G5STQ9</accession>
<dbReference type="InterPro" id="IPR029044">
    <property type="entry name" value="Nucleotide-diphossugar_trans"/>
</dbReference>
<dbReference type="PANTHER" id="PTHR22916:SF51">
    <property type="entry name" value="GLYCOSYLTRANSFERASE EPSH-RELATED"/>
    <property type="match status" value="1"/>
</dbReference>
<dbReference type="RefSeq" id="WP_008621502.1">
    <property type="nucleotide sequence ID" value="NZ_JH376616.1"/>
</dbReference>
<dbReference type="Gene3D" id="3.90.550.10">
    <property type="entry name" value="Spore Coat Polysaccharide Biosynthesis Protein SpsA, Chain A"/>
    <property type="match status" value="1"/>
</dbReference>